<dbReference type="Gene3D" id="3.40.50.2300">
    <property type="match status" value="2"/>
</dbReference>
<dbReference type="InterPro" id="IPR028081">
    <property type="entry name" value="Leu-bd"/>
</dbReference>
<dbReference type="InterPro" id="IPR051010">
    <property type="entry name" value="BCAA_transport"/>
</dbReference>
<organism evidence="5 6">
    <name type="scientific">Gluconobacter wancherniae NBRC 103581</name>
    <dbReference type="NCBI Taxonomy" id="656744"/>
    <lineage>
        <taxon>Bacteria</taxon>
        <taxon>Pseudomonadati</taxon>
        <taxon>Pseudomonadota</taxon>
        <taxon>Alphaproteobacteria</taxon>
        <taxon>Acetobacterales</taxon>
        <taxon>Acetobacteraceae</taxon>
        <taxon>Gluconobacter</taxon>
    </lineage>
</organism>
<reference evidence="5 6" key="1">
    <citation type="submission" date="2019-07" db="EMBL/GenBank/DDBJ databases">
        <title>Whole genome shotgun sequence of Gluconobacter wancherniae NBRC 103581.</title>
        <authorList>
            <person name="Hosoyama A."/>
            <person name="Uohara A."/>
            <person name="Ohji S."/>
            <person name="Ichikawa N."/>
        </authorList>
    </citation>
    <scope>NUCLEOTIDE SEQUENCE [LARGE SCALE GENOMIC DNA]</scope>
    <source>
        <strain evidence="5 6">NBRC 103581</strain>
    </source>
</reference>
<keyword evidence="6" id="KW-1185">Reference proteome</keyword>
<dbReference type="SUPFAM" id="SSF53822">
    <property type="entry name" value="Periplasmic binding protein-like I"/>
    <property type="match status" value="1"/>
</dbReference>
<keyword evidence="3" id="KW-0029">Amino-acid transport</keyword>
<dbReference type="PANTHER" id="PTHR30483:SF6">
    <property type="entry name" value="PERIPLASMIC BINDING PROTEIN OF ABC TRANSPORTER FOR NATURAL AMINO ACIDS"/>
    <property type="match status" value="1"/>
</dbReference>
<evidence type="ECO:0000259" key="4">
    <source>
        <dbReference type="Pfam" id="PF13458"/>
    </source>
</evidence>
<dbReference type="EMBL" id="BJUZ01000001">
    <property type="protein sequence ID" value="GEK92843.1"/>
    <property type="molecule type" value="Genomic_DNA"/>
</dbReference>
<keyword evidence="3" id="KW-0813">Transport</keyword>
<evidence type="ECO:0000313" key="5">
    <source>
        <dbReference type="EMBL" id="GEK92843.1"/>
    </source>
</evidence>
<evidence type="ECO:0000256" key="2">
    <source>
        <dbReference type="ARBA" id="ARBA00022729"/>
    </source>
</evidence>
<dbReference type="GO" id="GO:0006865">
    <property type="term" value="P:amino acid transport"/>
    <property type="evidence" value="ECO:0007669"/>
    <property type="project" value="UniProtKB-KW"/>
</dbReference>
<proteinExistence type="inferred from homology"/>
<dbReference type="CDD" id="cd06339">
    <property type="entry name" value="PBP1_YraM_LppC_lipoprotein-like"/>
    <property type="match status" value="1"/>
</dbReference>
<dbReference type="InterPro" id="IPR028082">
    <property type="entry name" value="Peripla_BP_I"/>
</dbReference>
<accession>A0A511AZU8</accession>
<feature type="domain" description="Leucine-binding protein" evidence="4">
    <location>
        <begin position="69"/>
        <end position="431"/>
    </location>
</feature>
<gene>
    <name evidence="5" type="ORF">GWA01_06130</name>
</gene>
<name>A0A511AZU8_9PROT</name>
<evidence type="ECO:0000256" key="3">
    <source>
        <dbReference type="ARBA" id="ARBA00022970"/>
    </source>
</evidence>
<comment type="similarity">
    <text evidence="1">Belongs to the leucine-binding protein family.</text>
</comment>
<dbReference type="Proteomes" id="UP000321230">
    <property type="component" value="Unassembled WGS sequence"/>
</dbReference>
<sequence length="448" mass="45059">MVSRTSASSVAFVGTYSGPMARLRKGARISVAAGALATLAACAGGNTPPGPGVNGVPGSINSANASHDVGLILPLTGRNAVIGARMRDAAVLALSSHGSPKLDIHDSNGPGGSLQAVNDAVAHGDAILLGPLTATDTAMVSPVALNAGLPELAFTSDSGNARPGVWVLGLTPEQQVRRMIDAARATGRKTFAAFLPDNALGHATGDGLVRACQDAGLAVPQIVYHSADPQSIVSGLKTLSAIDTRMPATAPVVAPPVADGPSAIDPVAEAPPAAPVSAAPAAPAPAVAVPPPPFDGLVLADTGLALAQVIAELKADHIDASNVQIMGPALWKAFDGKLGALHGAWYAAPDARDRNGYVAQYRAVYHQPPSPVTDLSYDAAALSGALIKQGGVTAQGLTRADGFMGVDGLFRLLPDGHVTRALAIFQIQPGGGARIVVPASREIAVRPS</sequence>
<evidence type="ECO:0000256" key="1">
    <source>
        <dbReference type="ARBA" id="ARBA00010062"/>
    </source>
</evidence>
<dbReference type="PANTHER" id="PTHR30483">
    <property type="entry name" value="LEUCINE-SPECIFIC-BINDING PROTEIN"/>
    <property type="match status" value="1"/>
</dbReference>
<dbReference type="Pfam" id="PF13458">
    <property type="entry name" value="Peripla_BP_6"/>
    <property type="match status" value="1"/>
</dbReference>
<keyword evidence="2" id="KW-0732">Signal</keyword>
<evidence type="ECO:0000313" key="6">
    <source>
        <dbReference type="Proteomes" id="UP000321230"/>
    </source>
</evidence>
<protein>
    <submittedName>
        <fullName evidence="5">Penicillin-binding protein activator</fullName>
    </submittedName>
</protein>
<dbReference type="AlphaFoldDB" id="A0A511AZU8"/>
<comment type="caution">
    <text evidence="5">The sequence shown here is derived from an EMBL/GenBank/DDBJ whole genome shotgun (WGS) entry which is preliminary data.</text>
</comment>